<keyword evidence="1" id="KW-1133">Transmembrane helix</keyword>
<dbReference type="PANTHER" id="PTHR38646">
    <property type="entry name" value="YALI0F00814P"/>
    <property type="match status" value="1"/>
</dbReference>
<dbReference type="EMBL" id="KE504152">
    <property type="protein sequence ID" value="EPT00057.1"/>
    <property type="molecule type" value="Genomic_DNA"/>
</dbReference>
<dbReference type="Proteomes" id="UP000015241">
    <property type="component" value="Unassembled WGS sequence"/>
</dbReference>
<keyword evidence="1" id="KW-0472">Membrane</keyword>
<evidence type="ECO:0008006" key="4">
    <source>
        <dbReference type="Google" id="ProtNLM"/>
    </source>
</evidence>
<dbReference type="PANTHER" id="PTHR38646:SF1">
    <property type="entry name" value="DUF202 DOMAIN-CONTAINING PROTEIN"/>
    <property type="match status" value="1"/>
</dbReference>
<feature type="transmembrane region" description="Helical" evidence="1">
    <location>
        <begin position="97"/>
        <end position="120"/>
    </location>
</feature>
<evidence type="ECO:0000313" key="3">
    <source>
        <dbReference type="Proteomes" id="UP000015241"/>
    </source>
</evidence>
<evidence type="ECO:0000313" key="2">
    <source>
        <dbReference type="EMBL" id="EPT00057.1"/>
    </source>
</evidence>
<keyword evidence="1" id="KW-0812">Transmembrane</keyword>
<gene>
    <name evidence="2" type="ORF">FOMPIDRAFT_1101922</name>
</gene>
<dbReference type="InParanoid" id="S8E4L8"/>
<feature type="non-terminal residue" evidence="2">
    <location>
        <position position="122"/>
    </location>
</feature>
<evidence type="ECO:0000256" key="1">
    <source>
        <dbReference type="SAM" id="Phobius"/>
    </source>
</evidence>
<dbReference type="eggNOG" id="ENOG502S764">
    <property type="taxonomic scope" value="Eukaryota"/>
</dbReference>
<feature type="non-terminal residue" evidence="2">
    <location>
        <position position="1"/>
    </location>
</feature>
<reference evidence="2 3" key="1">
    <citation type="journal article" date="2012" name="Science">
        <title>The Paleozoic origin of enzymatic lignin decomposition reconstructed from 31 fungal genomes.</title>
        <authorList>
            <person name="Floudas D."/>
            <person name="Binder M."/>
            <person name="Riley R."/>
            <person name="Barry K."/>
            <person name="Blanchette R.A."/>
            <person name="Henrissat B."/>
            <person name="Martinez A.T."/>
            <person name="Otillar R."/>
            <person name="Spatafora J.W."/>
            <person name="Yadav J.S."/>
            <person name="Aerts A."/>
            <person name="Benoit I."/>
            <person name="Boyd A."/>
            <person name="Carlson A."/>
            <person name="Copeland A."/>
            <person name="Coutinho P.M."/>
            <person name="de Vries R.P."/>
            <person name="Ferreira P."/>
            <person name="Findley K."/>
            <person name="Foster B."/>
            <person name="Gaskell J."/>
            <person name="Glotzer D."/>
            <person name="Gorecki P."/>
            <person name="Heitman J."/>
            <person name="Hesse C."/>
            <person name="Hori C."/>
            <person name="Igarashi K."/>
            <person name="Jurgens J.A."/>
            <person name="Kallen N."/>
            <person name="Kersten P."/>
            <person name="Kohler A."/>
            <person name="Kuees U."/>
            <person name="Kumar T.K.A."/>
            <person name="Kuo A."/>
            <person name="LaButti K."/>
            <person name="Larrondo L.F."/>
            <person name="Lindquist E."/>
            <person name="Ling A."/>
            <person name="Lombard V."/>
            <person name="Lucas S."/>
            <person name="Lundell T."/>
            <person name="Martin R."/>
            <person name="McLaughlin D.J."/>
            <person name="Morgenstern I."/>
            <person name="Morin E."/>
            <person name="Murat C."/>
            <person name="Nagy L.G."/>
            <person name="Nolan M."/>
            <person name="Ohm R.A."/>
            <person name="Patyshakuliyeva A."/>
            <person name="Rokas A."/>
            <person name="Ruiz-Duenas F.J."/>
            <person name="Sabat G."/>
            <person name="Salamov A."/>
            <person name="Samejima M."/>
            <person name="Schmutz J."/>
            <person name="Slot J.C."/>
            <person name="St John F."/>
            <person name="Stenlid J."/>
            <person name="Sun H."/>
            <person name="Sun S."/>
            <person name="Syed K."/>
            <person name="Tsang A."/>
            <person name="Wiebenga A."/>
            <person name="Young D."/>
            <person name="Pisabarro A."/>
            <person name="Eastwood D.C."/>
            <person name="Martin F."/>
            <person name="Cullen D."/>
            <person name="Grigoriev I.V."/>
            <person name="Hibbett D.S."/>
        </authorList>
    </citation>
    <scope>NUCLEOTIDE SEQUENCE</scope>
    <source>
        <strain evidence="3">FP-58527</strain>
    </source>
</reference>
<protein>
    <recommendedName>
        <fullName evidence="4">DUF202 domain-containing protein</fullName>
    </recommendedName>
</protein>
<sequence length="122" mass="13760">VVELRARQRTFDGAYTRGALANLGYSLTILRLFDKRFANIGIVYAILAGLLYIVAFLRHRQTRHDFADKYLGRAWHHAMPTVGQAGKQNFGRPLTTATWFVLLVAAIVALVEVAFVVFILRI</sequence>
<dbReference type="OrthoDB" id="2555434at2759"/>
<dbReference type="AlphaFoldDB" id="S8E4L8"/>
<name>S8E4L8_FOMSC</name>
<proteinExistence type="predicted"/>
<organism evidence="2 3">
    <name type="scientific">Fomitopsis schrenkii</name>
    <name type="common">Brown rot fungus</name>
    <dbReference type="NCBI Taxonomy" id="2126942"/>
    <lineage>
        <taxon>Eukaryota</taxon>
        <taxon>Fungi</taxon>
        <taxon>Dikarya</taxon>
        <taxon>Basidiomycota</taxon>
        <taxon>Agaricomycotina</taxon>
        <taxon>Agaricomycetes</taxon>
        <taxon>Polyporales</taxon>
        <taxon>Fomitopsis</taxon>
    </lineage>
</organism>
<dbReference type="HOGENOM" id="CLU_107661_1_0_1"/>
<feature type="transmembrane region" description="Helical" evidence="1">
    <location>
        <begin position="37"/>
        <end position="57"/>
    </location>
</feature>
<keyword evidence="3" id="KW-1185">Reference proteome</keyword>
<accession>S8E4L8</accession>